<dbReference type="AlphaFoldDB" id="A0A9X2VWX9"/>
<evidence type="ECO:0000259" key="1">
    <source>
        <dbReference type="PROSITE" id="PS50943"/>
    </source>
</evidence>
<feature type="domain" description="HTH cro/C1-type" evidence="1">
    <location>
        <begin position="21"/>
        <end position="75"/>
    </location>
</feature>
<evidence type="ECO:0000313" key="3">
    <source>
        <dbReference type="Proteomes" id="UP001141259"/>
    </source>
</evidence>
<organism evidence="2 3">
    <name type="scientific">Umezawaea endophytica</name>
    <dbReference type="NCBI Taxonomy" id="1654476"/>
    <lineage>
        <taxon>Bacteria</taxon>
        <taxon>Bacillati</taxon>
        <taxon>Actinomycetota</taxon>
        <taxon>Actinomycetes</taxon>
        <taxon>Pseudonocardiales</taxon>
        <taxon>Pseudonocardiaceae</taxon>
        <taxon>Umezawaea</taxon>
    </lineage>
</organism>
<dbReference type="InterPro" id="IPR043917">
    <property type="entry name" value="DUF5753"/>
</dbReference>
<dbReference type="Proteomes" id="UP001141259">
    <property type="component" value="Unassembled WGS sequence"/>
</dbReference>
<keyword evidence="3" id="KW-1185">Reference proteome</keyword>
<dbReference type="InterPro" id="IPR001387">
    <property type="entry name" value="Cro/C1-type_HTH"/>
</dbReference>
<dbReference type="Gene3D" id="1.10.260.40">
    <property type="entry name" value="lambda repressor-like DNA-binding domains"/>
    <property type="match status" value="1"/>
</dbReference>
<evidence type="ECO:0000313" key="2">
    <source>
        <dbReference type="EMBL" id="MCS7483188.1"/>
    </source>
</evidence>
<dbReference type="SMART" id="SM00530">
    <property type="entry name" value="HTH_XRE"/>
    <property type="match status" value="1"/>
</dbReference>
<proteinExistence type="predicted"/>
<gene>
    <name evidence="2" type="ORF">NZH93_40630</name>
</gene>
<dbReference type="PROSITE" id="PS50943">
    <property type="entry name" value="HTH_CROC1"/>
    <property type="match status" value="1"/>
</dbReference>
<dbReference type="RefSeq" id="WP_259628649.1">
    <property type="nucleotide sequence ID" value="NZ_JANYMP010000030.1"/>
</dbReference>
<comment type="caution">
    <text evidence="2">The sequence shown here is derived from an EMBL/GenBank/DDBJ whole genome shotgun (WGS) entry which is preliminary data.</text>
</comment>
<dbReference type="SUPFAM" id="SSF47413">
    <property type="entry name" value="lambda repressor-like DNA-binding domains"/>
    <property type="match status" value="1"/>
</dbReference>
<protein>
    <submittedName>
        <fullName evidence="2">Helix-turn-helix domain-containing protein</fullName>
    </submittedName>
</protein>
<dbReference type="EMBL" id="JANYMP010000030">
    <property type="protein sequence ID" value="MCS7483188.1"/>
    <property type="molecule type" value="Genomic_DNA"/>
</dbReference>
<reference evidence="2" key="1">
    <citation type="submission" date="2022-08" db="EMBL/GenBank/DDBJ databases">
        <authorList>
            <person name="Tistechok S."/>
            <person name="Samborskyy M."/>
            <person name="Roman I."/>
        </authorList>
    </citation>
    <scope>NUCLEOTIDE SEQUENCE</scope>
    <source>
        <strain evidence="2">DSM 103496</strain>
    </source>
</reference>
<name>A0A9X2VWX9_9PSEU</name>
<dbReference type="Pfam" id="PF19054">
    <property type="entry name" value="DUF5753"/>
    <property type="match status" value="1"/>
</dbReference>
<dbReference type="InterPro" id="IPR010982">
    <property type="entry name" value="Lambda_DNA-bd_dom_sf"/>
</dbReference>
<dbReference type="GO" id="GO:0003677">
    <property type="term" value="F:DNA binding"/>
    <property type="evidence" value="ECO:0007669"/>
    <property type="project" value="InterPro"/>
</dbReference>
<accession>A0A9X2VWX9</accession>
<sequence>MEALGDFRPSTAYTRELGDEVRDVRTRSGLSLTTLAEGLGWSKGKLSKLESGRRGADVVDLIRLVGYCQGDDASLDRILTIAREGETGYLIRPHLDGVPDGLRALIASERKASSMIDYEAMRVPGLLQTEAYARAIMMSGSDPLAAVDAGVQTRMERQEILRRPDPAQTTFFIHEAALHSWVGDWQVMADQMLQLALLSAWGHLRIRIVPFRMGGQAWTPFSFRMMEFKDSEPVVHAANLTFSVLSERPEVVERHRSVTELLRASALGAQESRLEFARWADHYERLRGADDGSGRLA</sequence>
<dbReference type="CDD" id="cd00093">
    <property type="entry name" value="HTH_XRE"/>
    <property type="match status" value="1"/>
</dbReference>
<dbReference type="Pfam" id="PF13560">
    <property type="entry name" value="HTH_31"/>
    <property type="match status" value="1"/>
</dbReference>